<keyword evidence="2" id="KW-1185">Reference proteome</keyword>
<dbReference type="AlphaFoldDB" id="F2K1W5"/>
<accession>F2K1W5</accession>
<dbReference type="HOGENOM" id="CLU_044328_0_0_6"/>
<protein>
    <submittedName>
        <fullName evidence="1">CRISPR-associated protein, Cmr3</fullName>
    </submittedName>
</protein>
<dbReference type="Pfam" id="PF09700">
    <property type="entry name" value="Cas_Cmr3"/>
    <property type="match status" value="1"/>
</dbReference>
<proteinExistence type="predicted"/>
<organism evidence="1 2">
    <name type="scientific">Marinomonas mediterranea (strain ATCC 700492 / JCM 21426 / NBRC 103028 / MMB-1)</name>
    <dbReference type="NCBI Taxonomy" id="717774"/>
    <lineage>
        <taxon>Bacteria</taxon>
        <taxon>Pseudomonadati</taxon>
        <taxon>Pseudomonadota</taxon>
        <taxon>Gammaproteobacteria</taxon>
        <taxon>Oceanospirillales</taxon>
        <taxon>Oceanospirillaceae</taxon>
        <taxon>Marinomonas</taxon>
    </lineage>
</organism>
<reference evidence="1 2" key="1">
    <citation type="journal article" date="2012" name="Stand. Genomic Sci.">
        <title>Complete genome sequence of the melanogenic marine bacterium Marinomonas mediterranea type strain (MMB-1(T)).</title>
        <authorList>
            <person name="Lucas-Elio P."/>
            <person name="Goodwin L."/>
            <person name="Woyke T."/>
            <person name="Pitluck S."/>
            <person name="Nolan M."/>
            <person name="Kyrpides N.C."/>
            <person name="Detter J.C."/>
            <person name="Copeland A."/>
            <person name="Teshima H."/>
            <person name="Bruce D."/>
            <person name="Detter C."/>
            <person name="Tapia R."/>
            <person name="Han S."/>
            <person name="Land M.L."/>
            <person name="Ivanova N."/>
            <person name="Mikhailova N."/>
            <person name="Johnston A.W."/>
            <person name="Sanchez-Amat A."/>
        </authorList>
    </citation>
    <scope>NUCLEOTIDE SEQUENCE [LARGE SCALE GENOMIC DNA]</scope>
    <source>
        <strain evidence="2">ATCC 700492 / JCM 21426 / NBRC 103028 / MMB-1</strain>
    </source>
</reference>
<dbReference type="eggNOG" id="COG1769">
    <property type="taxonomic scope" value="Bacteria"/>
</dbReference>
<sequence length="405" mass="45801">MHTHDQKENTYLLDPKAPLIIRSGRPFDEQAGADDARFPPPSTMAGALRAAYARANNIGFNKENTQDILSKAIKGPLPVKQSTEEDIKTLLVPKPEDAQYYYDQAGNIEIVRLSPRELDENEGWDLPRRLLPVSYHDDQEKRHGKPAKGAQWWSLKDLLEWRLHKPINYKEVHKNGWIPPADDIRTHVAINPQSFAAEDGQLFQTSGLPMWQVKKENQSAFPDEKILLAGCINGDLFPEAHSKNDTPQSLNIGGERRLAEILTEDQLWPQPDEQILRDILEGEALSLTLLTPAIFKDGWLPCQQDENGHFIYRPPNTNTLELELVSAAIGRWTAQSGWDLAKHQPKPSRKLVPAGAVYWFRVREGNKHDLEQLWFSNISTKEQDRKDGFGLVLPHSTTLSASGAK</sequence>
<dbReference type="KEGG" id="mme:Marme_0675"/>
<dbReference type="RefSeq" id="WP_013659864.1">
    <property type="nucleotide sequence ID" value="NC_015276.1"/>
</dbReference>
<gene>
    <name evidence="1" type="ordered locus">Marme_0675</name>
</gene>
<dbReference type="PATRIC" id="fig|717774.3.peg.701"/>
<dbReference type="OrthoDB" id="6162707at2"/>
<dbReference type="Gene3D" id="3.30.70.2940">
    <property type="match status" value="1"/>
</dbReference>
<evidence type="ECO:0000313" key="2">
    <source>
        <dbReference type="Proteomes" id="UP000001062"/>
    </source>
</evidence>
<dbReference type="STRING" id="717774.Marme_0675"/>
<dbReference type="EMBL" id="CP002583">
    <property type="protein sequence ID" value="ADZ89959.1"/>
    <property type="molecule type" value="Genomic_DNA"/>
</dbReference>
<dbReference type="Gene3D" id="2.60.40.4350">
    <property type="match status" value="1"/>
</dbReference>
<evidence type="ECO:0000313" key="1">
    <source>
        <dbReference type="EMBL" id="ADZ89959.1"/>
    </source>
</evidence>
<dbReference type="Proteomes" id="UP000001062">
    <property type="component" value="Chromosome"/>
</dbReference>
<dbReference type="InterPro" id="IPR019117">
    <property type="entry name" value="CRISPR-assoc_protein_Cmr3"/>
</dbReference>
<name>F2K1W5_MARM1</name>